<dbReference type="RefSeq" id="WP_307325032.1">
    <property type="nucleotide sequence ID" value="NZ_JAUSUG010000007.1"/>
</dbReference>
<feature type="domain" description="DUF58" evidence="2">
    <location>
        <begin position="209"/>
        <end position="307"/>
    </location>
</feature>
<protein>
    <submittedName>
        <fullName evidence="3">Uncharacterized protein (DUF58 family)</fullName>
    </submittedName>
</protein>
<reference evidence="3 4" key="1">
    <citation type="submission" date="2023-07" db="EMBL/GenBank/DDBJ databases">
        <title>Genomic Encyclopedia of Type Strains, Phase IV (KMG-IV): sequencing the most valuable type-strain genomes for metagenomic binning, comparative biology and taxonomic classification.</title>
        <authorList>
            <person name="Goeker M."/>
        </authorList>
    </citation>
    <scope>NUCLEOTIDE SEQUENCE [LARGE SCALE GENOMIC DNA]</scope>
    <source>
        <strain evidence="3 4">DSM 9768</strain>
    </source>
</reference>
<dbReference type="PANTHER" id="PTHR34351:SF2">
    <property type="entry name" value="DUF58 DOMAIN-CONTAINING PROTEIN"/>
    <property type="match status" value="1"/>
</dbReference>
<comment type="caution">
    <text evidence="3">The sequence shown here is derived from an EMBL/GenBank/DDBJ whole genome shotgun (WGS) entry which is preliminary data.</text>
</comment>
<accession>A0ABT9ZTX9</accession>
<keyword evidence="1" id="KW-0472">Membrane</keyword>
<feature type="transmembrane region" description="Helical" evidence="1">
    <location>
        <begin position="15"/>
        <end position="33"/>
    </location>
</feature>
<keyword evidence="1" id="KW-1133">Transmembrane helix</keyword>
<evidence type="ECO:0000313" key="3">
    <source>
        <dbReference type="EMBL" id="MDQ0254703.1"/>
    </source>
</evidence>
<dbReference type="EMBL" id="JAUSUG010000007">
    <property type="protein sequence ID" value="MDQ0254703.1"/>
    <property type="molecule type" value="Genomic_DNA"/>
</dbReference>
<evidence type="ECO:0000313" key="4">
    <source>
        <dbReference type="Proteomes" id="UP001230005"/>
    </source>
</evidence>
<evidence type="ECO:0000256" key="1">
    <source>
        <dbReference type="SAM" id="Phobius"/>
    </source>
</evidence>
<organism evidence="3 4">
    <name type="scientific">Evansella vedderi</name>
    <dbReference type="NCBI Taxonomy" id="38282"/>
    <lineage>
        <taxon>Bacteria</taxon>
        <taxon>Bacillati</taxon>
        <taxon>Bacillota</taxon>
        <taxon>Bacilli</taxon>
        <taxon>Bacillales</taxon>
        <taxon>Bacillaceae</taxon>
        <taxon>Evansella</taxon>
    </lineage>
</organism>
<keyword evidence="4" id="KW-1185">Reference proteome</keyword>
<sequence length="413" mass="47799">MLQCKKRWIPKNQRFLFITLLFFWSCSLFFFLFTGGKLALILLFIVSLLTAYPMVLERWSGINNISGTRNLLPDRLESGNSITIKIDFEIPGVWPITYIFVKEYLYHRHANVSLFEASFVPDFYRKGSIEYTVPRLKRGIYRFGQTECSTGDIFNLFQHKSELDYSSTLRVYPRTVPIKQWIYVQSLLALSHRSSTSPHQRETIYIDGIREYVPGDRMSHIHWNASAKTGVLKSKEFERESHPKVIILLDRNPSSYTGEEQFELAVNVVASIVPFIQKQQMSLGILSSGKEYPFLEMKQGARFVPHIDNFLLHVQMEGTENLEDLIFDKRLPLTSGTVVVIITPNKTEDLLLNLKQLKEMKMYPCHLDIIHSSEKAKSEIWRKRLGTQQVPGYSICCLDDLPVMLRGDISWGL</sequence>
<keyword evidence="1" id="KW-0812">Transmembrane</keyword>
<dbReference type="InterPro" id="IPR002881">
    <property type="entry name" value="DUF58"/>
</dbReference>
<dbReference type="PANTHER" id="PTHR34351">
    <property type="entry name" value="SLR1927 PROTEIN-RELATED"/>
    <property type="match status" value="1"/>
</dbReference>
<proteinExistence type="predicted"/>
<dbReference type="Pfam" id="PF01882">
    <property type="entry name" value="DUF58"/>
    <property type="match status" value="1"/>
</dbReference>
<evidence type="ECO:0000259" key="2">
    <source>
        <dbReference type="Pfam" id="PF01882"/>
    </source>
</evidence>
<dbReference type="Proteomes" id="UP001230005">
    <property type="component" value="Unassembled WGS sequence"/>
</dbReference>
<name>A0ABT9ZTX9_9BACI</name>
<gene>
    <name evidence="3" type="ORF">J2S74_002082</name>
</gene>